<feature type="compositionally biased region" description="Basic residues" evidence="1">
    <location>
        <begin position="8"/>
        <end position="17"/>
    </location>
</feature>
<proteinExistence type="predicted"/>
<dbReference type="Pfam" id="PF05077">
    <property type="entry name" value="DUF678"/>
    <property type="match status" value="1"/>
</dbReference>
<feature type="region of interest" description="Disordered" evidence="1">
    <location>
        <begin position="1"/>
        <end position="24"/>
    </location>
</feature>
<organism evidence="2">
    <name type="scientific">Rousettus bat poxvirus</name>
    <dbReference type="NCBI Taxonomy" id="3141933"/>
    <lineage>
        <taxon>Viruses</taxon>
        <taxon>Varidnaviria</taxon>
        <taxon>Bamfordvirae</taxon>
        <taxon>Nucleocytoviricota</taxon>
        <taxon>Pokkesviricetes</taxon>
        <taxon>Chitovirales</taxon>
        <taxon>Poxviridae</taxon>
    </lineage>
</organism>
<protein>
    <submittedName>
        <fullName evidence="2">Uncharacterized protein</fullName>
    </submittedName>
</protein>
<sequence>MDAGYKNSNKRRRRKPRTTVEEEEGMPCTTCSVCQSKLVMFSELDGGTRLGSLHPPAGTVTVQCCACNSALTPLSEFAK</sequence>
<dbReference type="EMBL" id="PP711852">
    <property type="protein sequence ID" value="XBH23848.1"/>
    <property type="molecule type" value="Genomic_DNA"/>
</dbReference>
<accession>A0AAU7E1J6</accession>
<name>A0AAU7E1J6_9POXV</name>
<reference evidence="2" key="2">
    <citation type="submission" date="2024-02" db="EMBL/GenBank/DDBJ databases">
        <authorList>
            <person name="Hu B."/>
        </authorList>
    </citation>
    <scope>NUCLEOTIDE SEQUENCE</scope>
    <source>
        <strain evidence="2">1A/Uganda/UGR70/2019</strain>
    </source>
</reference>
<reference evidence="2" key="1">
    <citation type="journal article" date="2024" name="Microbiome">
        <title>Substantial viral diversity in bats and rodents from East Africa: insights into evolution, recombination, and cocirculation.</title>
        <authorList>
            <person name="Wang D."/>
            <person name="Yang X."/>
            <person name="Ren Z."/>
            <person name="Hu B."/>
            <person name="Zhao H."/>
            <person name="Yang K."/>
            <person name="Shi P."/>
            <person name="Zhang Z."/>
            <person name="Feng Q."/>
            <person name="Nawenja C.V."/>
            <person name="Obanda V."/>
            <person name="Robert K."/>
            <person name="Nalikka B."/>
            <person name="Waruhiu C.N."/>
            <person name="Ochola G.O."/>
            <person name="Onyuok S.O."/>
            <person name="Ochieng H."/>
            <person name="Li B."/>
            <person name="Zhu Y."/>
            <person name="Si H."/>
            <person name="Yin J."/>
            <person name="Kristiansen K."/>
            <person name="Jin X."/>
            <person name="Xu X."/>
            <person name="Xiao M."/>
            <person name="Agwanda B."/>
            <person name="Ommeh S."/>
            <person name="Li J."/>
            <person name="Shi Z.L."/>
        </authorList>
    </citation>
    <scope>NUCLEOTIDE SEQUENCE</scope>
    <source>
        <strain evidence="2">1A/Uganda/UGR70/2019</strain>
    </source>
</reference>
<evidence type="ECO:0000256" key="1">
    <source>
        <dbReference type="SAM" id="MobiDB-lite"/>
    </source>
</evidence>
<evidence type="ECO:0000313" key="2">
    <source>
        <dbReference type="EMBL" id="XBH23848.1"/>
    </source>
</evidence>
<dbReference type="InterPro" id="IPR007769">
    <property type="entry name" value="Poxvirus_A19"/>
</dbReference>